<dbReference type="EMBL" id="CACVBM020001213">
    <property type="protein sequence ID" value="CAA7039595.1"/>
    <property type="molecule type" value="Genomic_DNA"/>
</dbReference>
<keyword evidence="1" id="KW-0175">Coiled coil</keyword>
<evidence type="ECO:0000256" key="1">
    <source>
        <dbReference type="SAM" id="Coils"/>
    </source>
</evidence>
<evidence type="ECO:0000313" key="2">
    <source>
        <dbReference type="EMBL" id="CAA7039595.1"/>
    </source>
</evidence>
<gene>
    <name evidence="2" type="ORF">MERR_LOCUS26830</name>
</gene>
<dbReference type="AlphaFoldDB" id="A0A6D2JF44"/>
<comment type="caution">
    <text evidence="2">The sequence shown here is derived from an EMBL/GenBank/DDBJ whole genome shotgun (WGS) entry which is preliminary data.</text>
</comment>
<dbReference type="Proteomes" id="UP000467841">
    <property type="component" value="Unassembled WGS sequence"/>
</dbReference>
<proteinExistence type="predicted"/>
<evidence type="ECO:0000313" key="3">
    <source>
        <dbReference type="Proteomes" id="UP000467841"/>
    </source>
</evidence>
<name>A0A6D2JF44_9BRAS</name>
<keyword evidence="3" id="KW-1185">Reference proteome</keyword>
<feature type="coiled-coil region" evidence="1">
    <location>
        <begin position="3"/>
        <end position="30"/>
    </location>
</feature>
<reference evidence="2" key="1">
    <citation type="submission" date="2020-01" db="EMBL/GenBank/DDBJ databases">
        <authorList>
            <person name="Mishra B."/>
        </authorList>
    </citation>
    <scope>NUCLEOTIDE SEQUENCE [LARGE SCALE GENOMIC DNA]</scope>
</reference>
<protein>
    <submittedName>
        <fullName evidence="2">Uncharacterized protein</fullName>
    </submittedName>
</protein>
<sequence length="91" mass="10272">MDLDMISANLNTIENKLLFLEEEKLAALDRLVAHRSALNPDQMQELQLTNRIRRIQRRIAVLLRTKEALIESGAARVAQAFNRDPPGPPGN</sequence>
<accession>A0A6D2JF44</accession>
<organism evidence="2 3">
    <name type="scientific">Microthlaspi erraticum</name>
    <dbReference type="NCBI Taxonomy" id="1685480"/>
    <lineage>
        <taxon>Eukaryota</taxon>
        <taxon>Viridiplantae</taxon>
        <taxon>Streptophyta</taxon>
        <taxon>Embryophyta</taxon>
        <taxon>Tracheophyta</taxon>
        <taxon>Spermatophyta</taxon>
        <taxon>Magnoliopsida</taxon>
        <taxon>eudicotyledons</taxon>
        <taxon>Gunneridae</taxon>
        <taxon>Pentapetalae</taxon>
        <taxon>rosids</taxon>
        <taxon>malvids</taxon>
        <taxon>Brassicales</taxon>
        <taxon>Brassicaceae</taxon>
        <taxon>Coluteocarpeae</taxon>
        <taxon>Microthlaspi</taxon>
    </lineage>
</organism>